<feature type="compositionally biased region" description="Polar residues" evidence="26">
    <location>
        <begin position="346"/>
        <end position="372"/>
    </location>
</feature>
<dbReference type="SMART" id="SM00445">
    <property type="entry name" value="LINK"/>
    <property type="match status" value="1"/>
</dbReference>
<dbReference type="CDD" id="cd03516">
    <property type="entry name" value="Link_domain_CD44_like"/>
    <property type="match status" value="1"/>
</dbReference>
<dbReference type="PANTHER" id="PTHR10225:SF6">
    <property type="entry name" value="CD44 ANTIGEN"/>
    <property type="match status" value="1"/>
</dbReference>
<keyword evidence="12 27" id="KW-1133">Transmembrane helix</keyword>
<feature type="chain" id="PRO_5034208735" description="CD44 antigen" evidence="28">
    <location>
        <begin position="21"/>
        <end position="474"/>
    </location>
</feature>
<dbReference type="InterPro" id="IPR043210">
    <property type="entry name" value="CD44_antigen-like"/>
</dbReference>
<dbReference type="GO" id="GO:0007155">
    <property type="term" value="P:cell adhesion"/>
    <property type="evidence" value="ECO:0007669"/>
    <property type="project" value="UniProtKB-KW"/>
</dbReference>
<keyword evidence="16" id="KW-0325">Glycoprotein</keyword>
<evidence type="ECO:0000256" key="8">
    <source>
        <dbReference type="ARBA" id="ARBA00022692"/>
    </source>
</evidence>
<name>A0A8B8Y7C7_BALMU</name>
<dbReference type="InterPro" id="IPR016186">
    <property type="entry name" value="C-type_lectin-like/link_sf"/>
</dbReference>
<feature type="compositionally biased region" description="Basic and acidic residues" evidence="26">
    <location>
        <begin position="156"/>
        <end position="165"/>
    </location>
</feature>
<dbReference type="Proteomes" id="UP000694857">
    <property type="component" value="Chromosome 8"/>
</dbReference>
<evidence type="ECO:0000313" key="31">
    <source>
        <dbReference type="RefSeq" id="XP_036715265.1"/>
    </source>
</evidence>
<dbReference type="RefSeq" id="XP_036715265.1">
    <property type="nucleotide sequence ID" value="XM_036859370.1"/>
</dbReference>
<dbReference type="Pfam" id="PF00193">
    <property type="entry name" value="Xlink"/>
    <property type="match status" value="1"/>
</dbReference>
<evidence type="ECO:0000256" key="10">
    <source>
        <dbReference type="ARBA" id="ARBA00022889"/>
    </source>
</evidence>
<keyword evidence="14" id="KW-1015">Disulfide bond</keyword>
<dbReference type="GO" id="GO:0070374">
    <property type="term" value="P:positive regulation of ERK1 and ERK2 cascade"/>
    <property type="evidence" value="ECO:0007669"/>
    <property type="project" value="TreeGrafter"/>
</dbReference>
<keyword evidence="7" id="KW-0597">Phosphoprotein</keyword>
<protein>
    <recommendedName>
        <fullName evidence="4">CD44 antigen</fullName>
    </recommendedName>
    <alternativeName>
        <fullName evidence="22">GP90 lymphocyte homing/adhesion receptor</fullName>
    </alternativeName>
    <alternativeName>
        <fullName evidence="21">HUTCH-I</fullName>
    </alternativeName>
    <alternativeName>
        <fullName evidence="23">Hermes antigen</fullName>
    </alternativeName>
    <alternativeName>
        <fullName evidence="20">Hyaluronate receptor</fullName>
    </alternativeName>
    <alternativeName>
        <fullName evidence="18">Phagocytic glycoprotein 1</fullName>
    </alternativeName>
    <alternativeName>
        <fullName evidence="19">Phagocytic glycoprotein I</fullName>
    </alternativeName>
</protein>
<keyword evidence="11" id="KW-0654">Proteoglycan</keyword>
<feature type="compositionally biased region" description="Low complexity" evidence="26">
    <location>
        <begin position="179"/>
        <end position="191"/>
    </location>
</feature>
<dbReference type="InterPro" id="IPR001231">
    <property type="entry name" value="CD44_antigen"/>
</dbReference>
<evidence type="ECO:0000256" key="26">
    <source>
        <dbReference type="SAM" id="MobiDB-lite"/>
    </source>
</evidence>
<dbReference type="GO" id="GO:0004896">
    <property type="term" value="F:cytokine receptor activity"/>
    <property type="evidence" value="ECO:0007669"/>
    <property type="project" value="TreeGrafter"/>
</dbReference>
<dbReference type="GO" id="GO:0005576">
    <property type="term" value="C:extracellular region"/>
    <property type="evidence" value="ECO:0007669"/>
    <property type="project" value="UniProtKB-SubCell"/>
</dbReference>
<dbReference type="PRINTS" id="PR00658">
    <property type="entry name" value="CD44"/>
</dbReference>
<dbReference type="Gene3D" id="3.10.100.10">
    <property type="entry name" value="Mannose-Binding Protein A, subunit A"/>
    <property type="match status" value="1"/>
</dbReference>
<dbReference type="GO" id="GO:0016323">
    <property type="term" value="C:basolateral plasma membrane"/>
    <property type="evidence" value="ECO:0007669"/>
    <property type="project" value="TreeGrafter"/>
</dbReference>
<dbReference type="FunFam" id="3.10.100.10:FF:000004">
    <property type="entry name" value="CD44 antigen isoform X2"/>
    <property type="match status" value="1"/>
</dbReference>
<dbReference type="GO" id="GO:0009986">
    <property type="term" value="C:cell surface"/>
    <property type="evidence" value="ECO:0007669"/>
    <property type="project" value="UniProtKB-ARBA"/>
</dbReference>
<keyword evidence="5" id="KW-1003">Cell membrane</keyword>
<evidence type="ECO:0000256" key="23">
    <source>
        <dbReference type="ARBA" id="ARBA00032917"/>
    </source>
</evidence>
<evidence type="ECO:0000256" key="11">
    <source>
        <dbReference type="ARBA" id="ARBA00022974"/>
    </source>
</evidence>
<feature type="region of interest" description="Disordered" evidence="26">
    <location>
        <begin position="321"/>
        <end position="374"/>
    </location>
</feature>
<evidence type="ECO:0000256" key="21">
    <source>
        <dbReference type="ARBA" id="ARBA00031823"/>
    </source>
</evidence>
<evidence type="ECO:0000256" key="13">
    <source>
        <dbReference type="ARBA" id="ARBA00023136"/>
    </source>
</evidence>
<feature type="region of interest" description="Disordered" evidence="26">
    <location>
        <begin position="156"/>
        <end position="300"/>
    </location>
</feature>
<evidence type="ECO:0000313" key="30">
    <source>
        <dbReference type="Proteomes" id="UP000694857"/>
    </source>
</evidence>
<evidence type="ECO:0000256" key="16">
    <source>
        <dbReference type="ARBA" id="ARBA00023180"/>
    </source>
</evidence>
<evidence type="ECO:0000256" key="14">
    <source>
        <dbReference type="ARBA" id="ARBA00023157"/>
    </source>
</evidence>
<evidence type="ECO:0000256" key="24">
    <source>
        <dbReference type="ARBA" id="ARBA00065352"/>
    </source>
</evidence>
<dbReference type="InterPro" id="IPR000538">
    <property type="entry name" value="Link_dom"/>
</dbReference>
<evidence type="ECO:0000259" key="29">
    <source>
        <dbReference type="PROSITE" id="PS50963"/>
    </source>
</evidence>
<keyword evidence="10" id="KW-0130">Cell adhesion</keyword>
<feature type="signal peptide" evidence="28">
    <location>
        <begin position="1"/>
        <end position="20"/>
    </location>
</feature>
<dbReference type="PROSITE" id="PS01241">
    <property type="entry name" value="LINK_1"/>
    <property type="match status" value="1"/>
</dbReference>
<organism evidence="30 31">
    <name type="scientific">Balaenoptera musculus</name>
    <name type="common">Blue whale</name>
    <dbReference type="NCBI Taxonomy" id="9771"/>
    <lineage>
        <taxon>Eukaryota</taxon>
        <taxon>Metazoa</taxon>
        <taxon>Chordata</taxon>
        <taxon>Craniata</taxon>
        <taxon>Vertebrata</taxon>
        <taxon>Euteleostomi</taxon>
        <taxon>Mammalia</taxon>
        <taxon>Eutheria</taxon>
        <taxon>Laurasiatheria</taxon>
        <taxon>Artiodactyla</taxon>
        <taxon>Whippomorpha</taxon>
        <taxon>Cetacea</taxon>
        <taxon>Mysticeti</taxon>
        <taxon>Balaenopteridae</taxon>
        <taxon>Balaenoptera</taxon>
    </lineage>
</organism>
<evidence type="ECO:0000256" key="6">
    <source>
        <dbReference type="ARBA" id="ARBA00022525"/>
    </source>
</evidence>
<evidence type="ECO:0000256" key="25">
    <source>
        <dbReference type="PROSITE-ProRule" id="PRU00323"/>
    </source>
</evidence>
<keyword evidence="9 28" id="KW-0732">Signal</keyword>
<comment type="subcellular location">
    <subcellularLocation>
        <location evidence="2">Cell membrane</location>
        <topology evidence="2">Single-pass type I membrane protein</topology>
    </subcellularLocation>
    <subcellularLocation>
        <location evidence="1">Cell projection</location>
        <location evidence="1">Microvillus</location>
    </subcellularLocation>
    <subcellularLocation>
        <location evidence="3">Secreted</location>
    </subcellularLocation>
</comment>
<reference evidence="31" key="1">
    <citation type="submission" date="2025-08" db="UniProtKB">
        <authorList>
            <consortium name="RefSeq"/>
        </authorList>
    </citation>
    <scope>IDENTIFICATION</scope>
    <source>
        <tissue evidence="31">Epidermis and Blubber</tissue>
    </source>
</reference>
<evidence type="ECO:0000256" key="27">
    <source>
        <dbReference type="SAM" id="Phobius"/>
    </source>
</evidence>
<evidence type="ECO:0000256" key="28">
    <source>
        <dbReference type="SAM" id="SignalP"/>
    </source>
</evidence>
<evidence type="ECO:0000256" key="4">
    <source>
        <dbReference type="ARBA" id="ARBA00020474"/>
    </source>
</evidence>
<dbReference type="GO" id="GO:0009653">
    <property type="term" value="P:anatomical structure morphogenesis"/>
    <property type="evidence" value="ECO:0007669"/>
    <property type="project" value="UniProtKB-ARBA"/>
</dbReference>
<evidence type="ECO:0000256" key="7">
    <source>
        <dbReference type="ARBA" id="ARBA00022553"/>
    </source>
</evidence>
<dbReference type="GO" id="GO:0005902">
    <property type="term" value="C:microvillus"/>
    <property type="evidence" value="ECO:0007669"/>
    <property type="project" value="UniProtKB-SubCell"/>
</dbReference>
<evidence type="ECO:0000256" key="5">
    <source>
        <dbReference type="ARBA" id="ARBA00022475"/>
    </source>
</evidence>
<dbReference type="GO" id="GO:0048731">
    <property type="term" value="P:system development"/>
    <property type="evidence" value="ECO:0007669"/>
    <property type="project" value="UniProtKB-ARBA"/>
</dbReference>
<dbReference type="CTD" id="960"/>
<feature type="compositionally biased region" description="Low complexity" evidence="26">
    <location>
        <begin position="214"/>
        <end position="231"/>
    </location>
</feature>
<keyword evidence="15" id="KW-0675">Receptor</keyword>
<dbReference type="PANTHER" id="PTHR10225">
    <property type="entry name" value="HYALURONAN RECEPTOR"/>
    <property type="match status" value="1"/>
</dbReference>
<evidence type="ECO:0000256" key="19">
    <source>
        <dbReference type="ARBA" id="ARBA00029928"/>
    </source>
</evidence>
<evidence type="ECO:0000256" key="1">
    <source>
        <dbReference type="ARBA" id="ARBA00004105"/>
    </source>
</evidence>
<dbReference type="SUPFAM" id="SSF56436">
    <property type="entry name" value="C-type lectin-like"/>
    <property type="match status" value="1"/>
</dbReference>
<keyword evidence="8 27" id="KW-0812">Transmembrane</keyword>
<evidence type="ECO:0000256" key="2">
    <source>
        <dbReference type="ARBA" id="ARBA00004251"/>
    </source>
</evidence>
<comment type="caution">
    <text evidence="25">Lacks conserved residue(s) required for the propagation of feature annotation.</text>
</comment>
<evidence type="ECO:0000256" key="12">
    <source>
        <dbReference type="ARBA" id="ARBA00022989"/>
    </source>
</evidence>
<evidence type="ECO:0000256" key="15">
    <source>
        <dbReference type="ARBA" id="ARBA00023170"/>
    </source>
</evidence>
<comment type="subunit">
    <text evidence="24">Interacts with PKN2. Interacts with TIAM1 and TIAM2. Interacts with HA, as well as other glycosaminoglycans, collagen, laminin, and fibronectin via its N-terminal segment. Interacts with UNC119. Interacts with PDPN (via extracellular domain); this interaction is required for PDPN-mediated directional migration and regulation of lamellipodia extension/stabilization during cell spreading and migration. Interacts with RDX, EZR and MSN. Interacts with EGFR. Interacts with CD74; this complex is essential for the MIF-induced signaling cascade that results in B cell survival.</text>
</comment>
<dbReference type="PROSITE" id="PS50963">
    <property type="entry name" value="LINK_2"/>
    <property type="match status" value="1"/>
</dbReference>
<keyword evidence="17" id="KW-0966">Cell projection</keyword>
<dbReference type="InterPro" id="IPR016187">
    <property type="entry name" value="CTDL_fold"/>
</dbReference>
<gene>
    <name evidence="31" type="primary">CD44</name>
</gene>
<dbReference type="AlphaFoldDB" id="A0A8B8Y7C7"/>
<proteinExistence type="predicted"/>
<dbReference type="GeneID" id="118898802"/>
<evidence type="ECO:0000256" key="3">
    <source>
        <dbReference type="ARBA" id="ARBA00004613"/>
    </source>
</evidence>
<feature type="domain" description="Link" evidence="29">
    <location>
        <begin position="32"/>
        <end position="120"/>
    </location>
</feature>
<evidence type="ECO:0000256" key="9">
    <source>
        <dbReference type="ARBA" id="ARBA00022729"/>
    </source>
</evidence>
<dbReference type="GO" id="GO:0042981">
    <property type="term" value="P:regulation of apoptotic process"/>
    <property type="evidence" value="ECO:0007669"/>
    <property type="project" value="UniProtKB-ARBA"/>
</dbReference>
<evidence type="ECO:0000256" key="18">
    <source>
        <dbReference type="ARBA" id="ARBA00029917"/>
    </source>
</evidence>
<dbReference type="PRINTS" id="PR01265">
    <property type="entry name" value="LINKMODULE"/>
</dbReference>
<evidence type="ECO:0000256" key="22">
    <source>
        <dbReference type="ARBA" id="ARBA00032514"/>
    </source>
</evidence>
<dbReference type="GO" id="GO:0006954">
    <property type="term" value="P:inflammatory response"/>
    <property type="evidence" value="ECO:0007669"/>
    <property type="project" value="TreeGrafter"/>
</dbReference>
<keyword evidence="6" id="KW-0964">Secreted</keyword>
<keyword evidence="30" id="KW-1185">Reference proteome</keyword>
<dbReference type="GO" id="GO:0035692">
    <property type="term" value="C:macrophage migration inhibitory factor receptor complex"/>
    <property type="evidence" value="ECO:0007669"/>
    <property type="project" value="TreeGrafter"/>
</dbReference>
<feature type="transmembrane region" description="Helical" evidence="27">
    <location>
        <begin position="382"/>
        <end position="403"/>
    </location>
</feature>
<evidence type="ECO:0000256" key="20">
    <source>
        <dbReference type="ARBA" id="ARBA00031179"/>
    </source>
</evidence>
<dbReference type="GO" id="GO:0005540">
    <property type="term" value="F:hyaluronic acid binding"/>
    <property type="evidence" value="ECO:0007669"/>
    <property type="project" value="InterPro"/>
</dbReference>
<accession>A0A8B8Y7C7</accession>
<keyword evidence="13 27" id="KW-0472">Membrane</keyword>
<sequence>MDPFWWRAAWVLCLVQLSLAQIDLNITCRYAGIFHVEKNGRYSISKTEAADLCKAFNCTLPTMAQMEAALRVGFETCRYGFIDGHVVIPRIHPNSICAANNTGVYILTSNTSQYDTYCFNASAPLEEDCTSVTDLPNAFEGPITITIVNRDGTRYTKKGEYRTNPDDINPSTAPEEDMSSGSSSERSTSGGYNIFHTHLPTVYPAPDQDSPRVSSDPETTPTTSTDSNIISAGWEPTEENEDESDRHPSYSGSGIDDDEDFISSTNRNDGRGGRRGGNLPEDSTPSVEGYTPYSPDTNEYRTLIPVTPAKTGSPEVTEVTIVGESTSNVDLSLPEDQDLSRDPSGRSYTTQGSESAGHSSGSQERGINTTSGPMRKPQIPEWLIILASLLALALILAVCIAVNSRRRCGQKKKLVINNGNGTVEERKPSGLNGETSKSQEMVHLVNKEPSGTPDQFMTADERRNLQNVDMKIGV</sequence>
<evidence type="ECO:0000256" key="17">
    <source>
        <dbReference type="ARBA" id="ARBA00023273"/>
    </source>
</evidence>